<proteinExistence type="predicted"/>
<dbReference type="EMBL" id="MT543032">
    <property type="protein sequence ID" value="QKG86285.1"/>
    <property type="molecule type" value="Genomic_RNA"/>
</dbReference>
<keyword evidence="2" id="KW-0916">Viral movement protein</keyword>
<evidence type="ECO:0000256" key="1">
    <source>
        <dbReference type="ARBA" id="ARBA00022448"/>
    </source>
</evidence>
<dbReference type="PRINTS" id="PR00912">
    <property type="entry name" value="LVIRUSORF5"/>
</dbReference>
<name>A0A6M8PKP4_9TOMB</name>
<sequence>MSQYNDDALAEPQDALHEFSSWLFQRPVAHHSADEDNDDEGEIMEEEAIWPEDQARLTNSSFRRTVSMAVPRELSHSGRLYQSASHSLMEYSKPTMNIRSRVSHYSSSPRPLPPRQAPSLMSLTHTANTRKSNRFLTNSASQRAVRNDFPPEQLMGLNGMTPVMTNSKYIIRGTESPRSQAPSRSRSMS</sequence>
<dbReference type="Pfam" id="PF01659">
    <property type="entry name" value="Luteo_Vpg"/>
    <property type="match status" value="1"/>
</dbReference>
<organism evidence="3">
    <name type="scientific">Soybean dwarf virus</name>
    <dbReference type="NCBI Taxonomy" id="12049"/>
    <lineage>
        <taxon>Viruses</taxon>
        <taxon>Riboviria</taxon>
        <taxon>Orthornavirae</taxon>
        <taxon>Kitrinoviricota</taxon>
        <taxon>Tolucaviricetes</taxon>
        <taxon>Tolivirales</taxon>
        <taxon>Tombusviridae</taxon>
        <taxon>Regressovirinae</taxon>
        <taxon>Luteovirus</taxon>
        <taxon>Luteovirus glycinis</taxon>
    </lineage>
</organism>
<evidence type="ECO:0000256" key="2">
    <source>
        <dbReference type="ARBA" id="ARBA00023031"/>
    </source>
</evidence>
<dbReference type="InterPro" id="IPR001964">
    <property type="entry name" value="Luteo_VPG"/>
</dbReference>
<dbReference type="GO" id="GO:0046740">
    <property type="term" value="P:transport of virus in host, cell to cell"/>
    <property type="evidence" value="ECO:0007669"/>
    <property type="project" value="UniProtKB-KW"/>
</dbReference>
<evidence type="ECO:0000313" key="3">
    <source>
        <dbReference type="EMBL" id="QKG86285.1"/>
    </source>
</evidence>
<protein>
    <submittedName>
        <fullName evidence="3">Movement protein</fullName>
    </submittedName>
</protein>
<accession>A0A6M8PKP4</accession>
<reference evidence="3" key="1">
    <citation type="submission" date="2020-05" db="EMBL/GenBank/DDBJ databases">
        <title>Complete genome sequence of soybean dwarf virus isolated from white clover in Germany.</title>
        <authorList>
            <person name="Gaafar Y.Z.A."/>
            <person name="Ziebell H."/>
        </authorList>
    </citation>
    <scope>NUCLEOTIDE SEQUENCE</scope>
    <source>
        <strain evidence="3">JKI ID 23556</strain>
    </source>
</reference>
<keyword evidence="1" id="KW-0813">Transport</keyword>